<evidence type="ECO:0000256" key="1">
    <source>
        <dbReference type="SAM" id="MobiDB-lite"/>
    </source>
</evidence>
<evidence type="ECO:0000313" key="3">
    <source>
        <dbReference type="Proteomes" id="UP001273531"/>
    </source>
</evidence>
<feature type="compositionally biased region" description="Polar residues" evidence="1">
    <location>
        <begin position="97"/>
        <end position="107"/>
    </location>
</feature>
<dbReference type="InterPro" id="IPR009444">
    <property type="entry name" value="Conjugal_tfr_TraD_a-type"/>
</dbReference>
<keyword evidence="3" id="KW-1185">Reference proteome</keyword>
<protein>
    <submittedName>
        <fullName evidence="2">Conjugal transfer protein TraD</fullName>
    </submittedName>
</protein>
<comment type="caution">
    <text evidence="2">The sequence shown here is derived from an EMBL/GenBank/DDBJ whole genome shotgun (WGS) entry which is preliminary data.</text>
</comment>
<accession>A0ABU3YCW1</accession>
<name>A0ABU3YCW1_9SPHN</name>
<dbReference type="RefSeq" id="WP_317228376.1">
    <property type="nucleotide sequence ID" value="NZ_JAWJEJ010000002.1"/>
</dbReference>
<reference evidence="2 3" key="1">
    <citation type="submission" date="2023-10" db="EMBL/GenBank/DDBJ databases">
        <title>Sphingomonas sp. HF-S4 16S ribosomal RNA gene Genome sequencing and assembly.</title>
        <authorList>
            <person name="Lee H."/>
        </authorList>
    </citation>
    <scope>NUCLEOTIDE SEQUENCE [LARGE SCALE GENOMIC DNA]</scope>
    <source>
        <strain evidence="2 3">HF-S4</strain>
    </source>
</reference>
<feature type="region of interest" description="Disordered" evidence="1">
    <location>
        <begin position="77"/>
        <end position="107"/>
    </location>
</feature>
<evidence type="ECO:0000313" key="2">
    <source>
        <dbReference type="EMBL" id="MDV3459223.1"/>
    </source>
</evidence>
<dbReference type="EMBL" id="JAWJEJ010000002">
    <property type="protein sequence ID" value="MDV3459223.1"/>
    <property type="molecule type" value="Genomic_DNA"/>
</dbReference>
<proteinExistence type="predicted"/>
<dbReference type="Proteomes" id="UP001273531">
    <property type="component" value="Unassembled WGS sequence"/>
</dbReference>
<gene>
    <name evidence="2" type="ORF">RZN05_19660</name>
</gene>
<organism evidence="2 3">
    <name type="scientific">Sphingomonas agrestis</name>
    <dbReference type="NCBI Taxonomy" id="3080540"/>
    <lineage>
        <taxon>Bacteria</taxon>
        <taxon>Pseudomonadati</taxon>
        <taxon>Pseudomonadota</taxon>
        <taxon>Alphaproteobacteria</taxon>
        <taxon>Sphingomonadales</taxon>
        <taxon>Sphingomonadaceae</taxon>
        <taxon>Sphingomonas</taxon>
    </lineage>
</organism>
<dbReference type="Pfam" id="PF06412">
    <property type="entry name" value="TraD"/>
    <property type="match status" value="1"/>
</dbReference>
<sequence>MRKPRDFEAELKTLNHRASQLKQRKLVQLGELVIATGADGLPVEVLAGALLSAVESADATIKEGWRKRGVTFFQRGQRKVRGITPPNSGGEPARNGGAQSTADPDRA</sequence>